<accession>A0AAD6YS51</accession>
<evidence type="ECO:0000256" key="1">
    <source>
        <dbReference type="ARBA" id="ARBA00012452"/>
    </source>
</evidence>
<dbReference type="SFLD" id="SFLDG00358">
    <property type="entry name" value="Main_(cytGST)"/>
    <property type="match status" value="1"/>
</dbReference>
<comment type="catalytic activity">
    <reaction evidence="3">
        <text>RX + glutathione = an S-substituted glutathione + a halide anion + H(+)</text>
        <dbReference type="Rhea" id="RHEA:16437"/>
        <dbReference type="ChEBI" id="CHEBI:15378"/>
        <dbReference type="ChEBI" id="CHEBI:16042"/>
        <dbReference type="ChEBI" id="CHEBI:17792"/>
        <dbReference type="ChEBI" id="CHEBI:57925"/>
        <dbReference type="ChEBI" id="CHEBI:90779"/>
        <dbReference type="EC" id="2.5.1.18"/>
    </reaction>
</comment>
<dbReference type="SFLD" id="SFLDS00019">
    <property type="entry name" value="Glutathione_Transferase_(cytos"/>
    <property type="match status" value="1"/>
</dbReference>
<dbReference type="EMBL" id="JARJCW010000002">
    <property type="protein sequence ID" value="KAJ7228175.1"/>
    <property type="molecule type" value="Genomic_DNA"/>
</dbReference>
<keyword evidence="7" id="KW-1185">Reference proteome</keyword>
<dbReference type="SUPFAM" id="SSF52833">
    <property type="entry name" value="Thioredoxin-like"/>
    <property type="match status" value="1"/>
</dbReference>
<gene>
    <name evidence="6" type="ORF">GGX14DRAFT_486523</name>
</gene>
<dbReference type="PROSITE" id="PS50405">
    <property type="entry name" value="GST_CTER"/>
    <property type="match status" value="1"/>
</dbReference>
<dbReference type="InterPro" id="IPR036249">
    <property type="entry name" value="Thioredoxin-like_sf"/>
</dbReference>
<dbReference type="EC" id="2.5.1.18" evidence="1"/>
<feature type="domain" description="GST C-terminal" evidence="5">
    <location>
        <begin position="89"/>
        <end position="211"/>
    </location>
</feature>
<organism evidence="6 7">
    <name type="scientific">Mycena pura</name>
    <dbReference type="NCBI Taxonomy" id="153505"/>
    <lineage>
        <taxon>Eukaryota</taxon>
        <taxon>Fungi</taxon>
        <taxon>Dikarya</taxon>
        <taxon>Basidiomycota</taxon>
        <taxon>Agaricomycotina</taxon>
        <taxon>Agaricomycetes</taxon>
        <taxon>Agaricomycetidae</taxon>
        <taxon>Agaricales</taxon>
        <taxon>Marasmiineae</taxon>
        <taxon>Mycenaceae</taxon>
        <taxon>Mycena</taxon>
    </lineage>
</organism>
<dbReference type="InterPro" id="IPR004046">
    <property type="entry name" value="GST_C"/>
</dbReference>
<dbReference type="Pfam" id="PF00043">
    <property type="entry name" value="GST_C"/>
    <property type="match status" value="1"/>
</dbReference>
<dbReference type="PROSITE" id="PS50404">
    <property type="entry name" value="GST_NTER"/>
    <property type="match status" value="1"/>
</dbReference>
<evidence type="ECO:0000256" key="3">
    <source>
        <dbReference type="ARBA" id="ARBA00047960"/>
    </source>
</evidence>
<evidence type="ECO:0000259" key="5">
    <source>
        <dbReference type="PROSITE" id="PS50405"/>
    </source>
</evidence>
<evidence type="ECO:0000313" key="6">
    <source>
        <dbReference type="EMBL" id="KAJ7228175.1"/>
    </source>
</evidence>
<protein>
    <recommendedName>
        <fullName evidence="1">glutathione transferase</fullName>
        <ecNumber evidence="1">2.5.1.18</ecNumber>
    </recommendedName>
</protein>
<dbReference type="InterPro" id="IPR004045">
    <property type="entry name" value="Glutathione_S-Trfase_N"/>
</dbReference>
<feature type="non-terminal residue" evidence="6">
    <location>
        <position position="211"/>
    </location>
</feature>
<dbReference type="FunFam" id="3.40.30.10:FF:000016">
    <property type="entry name" value="Glutathione S-transferase F2"/>
    <property type="match status" value="1"/>
</dbReference>
<dbReference type="Gene3D" id="1.20.1050.10">
    <property type="match status" value="1"/>
</dbReference>
<dbReference type="InterPro" id="IPR010987">
    <property type="entry name" value="Glutathione-S-Trfase_C-like"/>
</dbReference>
<feature type="domain" description="GST N-terminal" evidence="4">
    <location>
        <begin position="1"/>
        <end position="80"/>
    </location>
</feature>
<dbReference type="Gene3D" id="3.40.30.10">
    <property type="entry name" value="Glutaredoxin"/>
    <property type="match status" value="1"/>
</dbReference>
<dbReference type="GO" id="GO:0004364">
    <property type="term" value="F:glutathione transferase activity"/>
    <property type="evidence" value="ECO:0007669"/>
    <property type="project" value="UniProtKB-EC"/>
</dbReference>
<evidence type="ECO:0000256" key="2">
    <source>
        <dbReference type="ARBA" id="ARBA00022679"/>
    </source>
</evidence>
<proteinExistence type="predicted"/>
<dbReference type="GO" id="GO:0043295">
    <property type="term" value="F:glutathione binding"/>
    <property type="evidence" value="ECO:0007669"/>
    <property type="project" value="TreeGrafter"/>
</dbReference>
<sequence>MLKLHGHPRSSCTKRVAVVLLEKGVPFELVPVVGPASKTPEYKANMQPFGQIPVLEDDGYFLYESRAIGRYIALKYRDQGTPGLIPEGDLKEIGYFERALSIEMAQFMPAELLVYEAVYKPYKGGKTDPEEVARLTAELAQKLDAYDQILSKSKYLAGDTLTLADLYHLPYADMVTNMLKIDVLTNASARPNVARWYQDISSRKSWLAVKD</sequence>
<dbReference type="Proteomes" id="UP001219525">
    <property type="component" value="Unassembled WGS sequence"/>
</dbReference>
<dbReference type="Pfam" id="PF13417">
    <property type="entry name" value="GST_N_3"/>
    <property type="match status" value="1"/>
</dbReference>
<reference evidence="6" key="1">
    <citation type="submission" date="2023-03" db="EMBL/GenBank/DDBJ databases">
        <title>Massive genome expansion in bonnet fungi (Mycena s.s.) driven by repeated elements and novel gene families across ecological guilds.</title>
        <authorList>
            <consortium name="Lawrence Berkeley National Laboratory"/>
            <person name="Harder C.B."/>
            <person name="Miyauchi S."/>
            <person name="Viragh M."/>
            <person name="Kuo A."/>
            <person name="Thoen E."/>
            <person name="Andreopoulos B."/>
            <person name="Lu D."/>
            <person name="Skrede I."/>
            <person name="Drula E."/>
            <person name="Henrissat B."/>
            <person name="Morin E."/>
            <person name="Kohler A."/>
            <person name="Barry K."/>
            <person name="LaButti K."/>
            <person name="Morin E."/>
            <person name="Salamov A."/>
            <person name="Lipzen A."/>
            <person name="Mereny Z."/>
            <person name="Hegedus B."/>
            <person name="Baldrian P."/>
            <person name="Stursova M."/>
            <person name="Weitz H."/>
            <person name="Taylor A."/>
            <person name="Grigoriev I.V."/>
            <person name="Nagy L.G."/>
            <person name="Martin F."/>
            <person name="Kauserud H."/>
        </authorList>
    </citation>
    <scope>NUCLEOTIDE SEQUENCE</scope>
    <source>
        <strain evidence="6">9144</strain>
    </source>
</reference>
<dbReference type="AlphaFoldDB" id="A0AAD6YS51"/>
<dbReference type="InterPro" id="IPR036282">
    <property type="entry name" value="Glutathione-S-Trfase_C_sf"/>
</dbReference>
<evidence type="ECO:0000259" key="4">
    <source>
        <dbReference type="PROSITE" id="PS50404"/>
    </source>
</evidence>
<keyword evidence="2" id="KW-0808">Transferase</keyword>
<name>A0AAD6YS51_9AGAR</name>
<evidence type="ECO:0000313" key="7">
    <source>
        <dbReference type="Proteomes" id="UP001219525"/>
    </source>
</evidence>
<dbReference type="GO" id="GO:0005737">
    <property type="term" value="C:cytoplasm"/>
    <property type="evidence" value="ECO:0007669"/>
    <property type="project" value="TreeGrafter"/>
</dbReference>
<dbReference type="PANTHER" id="PTHR43900:SF3">
    <property type="entry name" value="GLUTATHIONE S-TRANSFERASE RHO"/>
    <property type="match status" value="1"/>
</dbReference>
<dbReference type="SUPFAM" id="SSF47616">
    <property type="entry name" value="GST C-terminal domain-like"/>
    <property type="match status" value="1"/>
</dbReference>
<comment type="caution">
    <text evidence="6">The sequence shown here is derived from an EMBL/GenBank/DDBJ whole genome shotgun (WGS) entry which is preliminary data.</text>
</comment>
<dbReference type="GO" id="GO:0006749">
    <property type="term" value="P:glutathione metabolic process"/>
    <property type="evidence" value="ECO:0007669"/>
    <property type="project" value="TreeGrafter"/>
</dbReference>
<dbReference type="InterPro" id="IPR040079">
    <property type="entry name" value="Glutathione_S-Trfase"/>
</dbReference>
<dbReference type="PANTHER" id="PTHR43900">
    <property type="entry name" value="GLUTATHIONE S-TRANSFERASE RHO"/>
    <property type="match status" value="1"/>
</dbReference>